<comment type="caution">
    <text evidence="3">The sequence shown here is derived from an EMBL/GenBank/DDBJ whole genome shotgun (WGS) entry which is preliminary data.</text>
</comment>
<dbReference type="CDD" id="cd06193">
    <property type="entry name" value="siderophore_interacting"/>
    <property type="match status" value="1"/>
</dbReference>
<dbReference type="Gene3D" id="3.40.50.80">
    <property type="entry name" value="Nucleotide-binding domain of ferredoxin-NADP reductase (FNR) module"/>
    <property type="match status" value="1"/>
</dbReference>
<dbReference type="Pfam" id="PF08021">
    <property type="entry name" value="FAD_binding_9"/>
    <property type="match status" value="1"/>
</dbReference>
<feature type="domain" description="FAD-binding FR-type" evidence="2">
    <location>
        <begin position="4"/>
        <end position="128"/>
    </location>
</feature>
<dbReference type="Pfam" id="PF04954">
    <property type="entry name" value="SIP"/>
    <property type="match status" value="1"/>
</dbReference>
<dbReference type="GO" id="GO:0016491">
    <property type="term" value="F:oxidoreductase activity"/>
    <property type="evidence" value="ECO:0007669"/>
    <property type="project" value="InterPro"/>
</dbReference>
<gene>
    <name evidence="3" type="ORF">A6E04_04010</name>
</gene>
<reference evidence="3 4" key="1">
    <citation type="submission" date="2016-06" db="EMBL/GenBank/DDBJ databases">
        <authorList>
            <person name="Kjaerup R.B."/>
            <person name="Dalgaard T.S."/>
            <person name="Juul-Madsen H.R."/>
        </authorList>
    </citation>
    <scope>NUCLEOTIDE SEQUENCE [LARGE SCALE GENOMIC DNA]</scope>
    <source>
        <strain evidence="3 4">1S159</strain>
    </source>
</reference>
<dbReference type="STRING" id="688.A6E04_04010"/>
<name>A0A1B9P3L0_ALILO</name>
<dbReference type="PANTHER" id="PTHR30157:SF0">
    <property type="entry name" value="NADPH-DEPENDENT FERRIC-CHELATE REDUCTASE"/>
    <property type="match status" value="1"/>
</dbReference>
<dbReference type="Gene3D" id="2.40.30.10">
    <property type="entry name" value="Translation factors"/>
    <property type="match status" value="1"/>
</dbReference>
<dbReference type="RefSeq" id="WP_017021890.1">
    <property type="nucleotide sequence ID" value="NZ_CAWMPN010000004.1"/>
</dbReference>
<evidence type="ECO:0000256" key="1">
    <source>
        <dbReference type="ARBA" id="ARBA00035644"/>
    </source>
</evidence>
<dbReference type="EMBL" id="MAJU01000004">
    <property type="protein sequence ID" value="OCH23075.1"/>
    <property type="molecule type" value="Genomic_DNA"/>
</dbReference>
<evidence type="ECO:0000313" key="4">
    <source>
        <dbReference type="Proteomes" id="UP000093523"/>
    </source>
</evidence>
<dbReference type="InterPro" id="IPR039374">
    <property type="entry name" value="SIP_fam"/>
</dbReference>
<accession>A0A1B9P3L0</accession>
<dbReference type="OrthoDB" id="9814826at2"/>
<sequence length="267" mass="29759">MSKPSPRLLTVISRVLLTSNMQRITFKADDLSDFETESEGGYIKLLFNENGGTDLSGIEEGTRPKMRTYTIRHLRQEQNELDVDFVRHHHSVDCVSTDSGGFASNWSQQAKAGSQISIVGPGSIKGLSKEADWFFLVADMTALPALSAKLETLPSSAVGYAVIEINHESDKQALAKPEGMNIVWIIQSEVNSENGGLIEAVRAQDWKQGRVAVWSACEFNSMRQLRAYFRNEKEVDKDDIYISSYWKEGCTEDGHKVAKHEDQLAGN</sequence>
<dbReference type="InterPro" id="IPR017938">
    <property type="entry name" value="Riboflavin_synthase-like_b-brl"/>
</dbReference>
<evidence type="ECO:0000259" key="2">
    <source>
        <dbReference type="PROSITE" id="PS51384"/>
    </source>
</evidence>
<dbReference type="InterPro" id="IPR039261">
    <property type="entry name" value="FNR_nucleotide-bd"/>
</dbReference>
<proteinExistence type="inferred from homology"/>
<protein>
    <submittedName>
        <fullName evidence="3">NADPH-dependent ferric siderophore reductase</fullName>
    </submittedName>
</protein>
<evidence type="ECO:0000313" key="3">
    <source>
        <dbReference type="EMBL" id="OCH23075.1"/>
    </source>
</evidence>
<dbReference type="InterPro" id="IPR013113">
    <property type="entry name" value="SIP_FAD-bd"/>
</dbReference>
<comment type="similarity">
    <text evidence="1">Belongs to the SIP oxidoreductase family.</text>
</comment>
<dbReference type="PANTHER" id="PTHR30157">
    <property type="entry name" value="FERRIC REDUCTASE, NADPH-DEPENDENT"/>
    <property type="match status" value="1"/>
</dbReference>
<dbReference type="AlphaFoldDB" id="A0A1B9P3L0"/>
<dbReference type="InterPro" id="IPR017927">
    <property type="entry name" value="FAD-bd_FR_type"/>
</dbReference>
<dbReference type="InterPro" id="IPR007037">
    <property type="entry name" value="SIP_rossman_dom"/>
</dbReference>
<dbReference type="PROSITE" id="PS51384">
    <property type="entry name" value="FAD_FR"/>
    <property type="match status" value="1"/>
</dbReference>
<dbReference type="SUPFAM" id="SSF63380">
    <property type="entry name" value="Riboflavin synthase domain-like"/>
    <property type="match status" value="1"/>
</dbReference>
<organism evidence="3 4">
    <name type="scientific">Aliivibrio logei</name>
    <name type="common">Vibrio logei</name>
    <dbReference type="NCBI Taxonomy" id="688"/>
    <lineage>
        <taxon>Bacteria</taxon>
        <taxon>Pseudomonadati</taxon>
        <taxon>Pseudomonadota</taxon>
        <taxon>Gammaproteobacteria</taxon>
        <taxon>Vibrionales</taxon>
        <taxon>Vibrionaceae</taxon>
        <taxon>Aliivibrio</taxon>
    </lineage>
</organism>
<dbReference type="Proteomes" id="UP000093523">
    <property type="component" value="Unassembled WGS sequence"/>
</dbReference>